<accession>A0AA88AJ47</accession>
<name>A0AA88AJ47_FICCA</name>
<gene>
    <name evidence="2" type="ORF">TIFTF001_020696</name>
</gene>
<evidence type="ECO:0000259" key="1">
    <source>
        <dbReference type="Pfam" id="PF10536"/>
    </source>
</evidence>
<evidence type="ECO:0000313" key="3">
    <source>
        <dbReference type="Proteomes" id="UP001187192"/>
    </source>
</evidence>
<dbReference type="InterPro" id="IPR044824">
    <property type="entry name" value="MAIN-like"/>
</dbReference>
<proteinExistence type="predicted"/>
<dbReference type="EMBL" id="BTGU01000038">
    <property type="protein sequence ID" value="GMN51547.1"/>
    <property type="molecule type" value="Genomic_DNA"/>
</dbReference>
<evidence type="ECO:0000313" key="2">
    <source>
        <dbReference type="EMBL" id="GMN51547.1"/>
    </source>
</evidence>
<dbReference type="Gramene" id="FCD_00016623-RA">
    <property type="protein sequence ID" value="FCD_00016623-RA:cds"/>
    <property type="gene ID" value="FCD_00016623"/>
</dbReference>
<dbReference type="InterPro" id="IPR019557">
    <property type="entry name" value="AminoTfrase-like_pln_mobile"/>
</dbReference>
<dbReference type="Proteomes" id="UP001187192">
    <property type="component" value="Unassembled WGS sequence"/>
</dbReference>
<dbReference type="Pfam" id="PF10536">
    <property type="entry name" value="PMD"/>
    <property type="match status" value="1"/>
</dbReference>
<dbReference type="PANTHER" id="PTHR46033:SF80">
    <property type="entry name" value="PROTEIN MAIN-LIKE 2-LIKE"/>
    <property type="match status" value="1"/>
</dbReference>
<organism evidence="2 3">
    <name type="scientific">Ficus carica</name>
    <name type="common">Common fig</name>
    <dbReference type="NCBI Taxonomy" id="3494"/>
    <lineage>
        <taxon>Eukaryota</taxon>
        <taxon>Viridiplantae</taxon>
        <taxon>Streptophyta</taxon>
        <taxon>Embryophyta</taxon>
        <taxon>Tracheophyta</taxon>
        <taxon>Spermatophyta</taxon>
        <taxon>Magnoliopsida</taxon>
        <taxon>eudicotyledons</taxon>
        <taxon>Gunneridae</taxon>
        <taxon>Pentapetalae</taxon>
        <taxon>rosids</taxon>
        <taxon>fabids</taxon>
        <taxon>Rosales</taxon>
        <taxon>Moraceae</taxon>
        <taxon>Ficeae</taxon>
        <taxon>Ficus</taxon>
    </lineage>
</organism>
<feature type="domain" description="Aminotransferase-like plant mobile" evidence="1">
    <location>
        <begin position="99"/>
        <end position="450"/>
    </location>
</feature>
<sequence length="717" mass="80763">MAETPDSIFEEREEELLISGTENPTLRRTAHFLKPCVPQFIGHENELLTHYAYKTTIFSGHKKSPFKVCFKGWRFPLKEWGNWVESLLPKYQSTWKKAGIFEAITGSVYKIPRDKKLVLGLAEKWSSITNTFVFPWGEATVTLEDVMVLGGFSNLGESVLAQIEDQESVDIRLELIEKLKEAATPGNLNRAASGRAWLRFFMGSGSKLEHVAFLSFWLSQHVFPSKYYIVGQHVFPVAIRLARGTRIALAPAILASIYRDLRLLNEELIASAVLKKDDIMDLTLYAPFQLVQLWAWERFPVLGPKPMTFTDGPKPRPARWKNLKIVPNVNIVMALDSGRSFRWRPYASSSDHLLGVFEFDQDPKEELEMLARCLRVSELVGISCIEQYLPHRVSKQFGVDQDIPSPVVRCNGTPSVAWSNYSRPIRDAKLFVPSKHSLAGVTVQYAKWWKNSVLSQSDAIKSHVRLPRNTARSPRRFSVENKALSLADSTPKIRLLNRNPMEVESSASRGQEDFLESLGNHNDAEKVLELAEHLSGSPHRNAFTAAANSSAAENKERATPFTRQLTTASKIPLFIRVITENKEKSPVEGLKVAAATEPPSGAQRQNMSNSAADTRVVEDFETTRPVIDPITTVSDSALCIKDVKDEVKSVLRSSSNSRVVEITESSTRVIDLTNEENEAEVQVSREITGLKLETRIRQLERILHDIKKTRYPRLSKG</sequence>
<dbReference type="PANTHER" id="PTHR46033">
    <property type="entry name" value="PROTEIN MAIN-LIKE 2"/>
    <property type="match status" value="1"/>
</dbReference>
<reference evidence="2" key="1">
    <citation type="submission" date="2023-07" db="EMBL/GenBank/DDBJ databases">
        <title>draft genome sequence of fig (Ficus carica).</title>
        <authorList>
            <person name="Takahashi T."/>
            <person name="Nishimura K."/>
        </authorList>
    </citation>
    <scope>NUCLEOTIDE SEQUENCE</scope>
</reference>
<dbReference type="GO" id="GO:0010073">
    <property type="term" value="P:meristem maintenance"/>
    <property type="evidence" value="ECO:0007669"/>
    <property type="project" value="InterPro"/>
</dbReference>
<protein>
    <recommendedName>
        <fullName evidence="1">Aminotransferase-like plant mobile domain-containing protein</fullName>
    </recommendedName>
</protein>
<dbReference type="AlphaFoldDB" id="A0AA88AJ47"/>
<keyword evidence="3" id="KW-1185">Reference proteome</keyword>
<comment type="caution">
    <text evidence="2">The sequence shown here is derived from an EMBL/GenBank/DDBJ whole genome shotgun (WGS) entry which is preliminary data.</text>
</comment>